<dbReference type="Proteomes" id="UP000235826">
    <property type="component" value="Chromosome"/>
</dbReference>
<evidence type="ECO:0008006" key="3">
    <source>
        <dbReference type="Google" id="ProtNLM"/>
    </source>
</evidence>
<evidence type="ECO:0000313" key="2">
    <source>
        <dbReference type="Proteomes" id="UP000235826"/>
    </source>
</evidence>
<protein>
    <recommendedName>
        <fullName evidence="3">GNAT family N-acetyltransferase</fullName>
    </recommendedName>
</protein>
<reference evidence="1 2" key="1">
    <citation type="submission" date="2018-01" db="EMBL/GenBank/DDBJ databases">
        <title>Complete genome sequence of Flavivirga eckloniae ECD14 isolated from seaweed Ecklonia cava.</title>
        <authorList>
            <person name="Lee J.H."/>
            <person name="Baik K.S."/>
            <person name="Seong C.N."/>
        </authorList>
    </citation>
    <scope>NUCLEOTIDE SEQUENCE [LARGE SCALE GENOMIC DNA]</scope>
    <source>
        <strain evidence="1 2">ECD14</strain>
    </source>
</reference>
<dbReference type="KEGG" id="fek:C1H87_00365"/>
<keyword evidence="2" id="KW-1185">Reference proteome</keyword>
<name>A0A2K9PJL3_9FLAO</name>
<dbReference type="RefSeq" id="WP_102753910.1">
    <property type="nucleotide sequence ID" value="NZ_CP025791.1"/>
</dbReference>
<evidence type="ECO:0000313" key="1">
    <source>
        <dbReference type="EMBL" id="AUP77250.1"/>
    </source>
</evidence>
<gene>
    <name evidence="1" type="ORF">C1H87_00365</name>
</gene>
<sequence>MQNINITPLTKEMLEDALSQNLYWGENTKVVPFSKNKAKWLLENERIQSEDICAILGYEEDELISFIYLVPDYLATDQGQQKVYWSNRWWIHEKYENSVLSTYSKRLSIESVKEQVLVKYVGEETLEYYKKQSFIEFGKRDKYIFVFSLDHNLIVTKVKSLKPLTPLLKVVTYLSRFFISTINKLKISISNRKTTYKNIDTVDDTVWEFIEKKCEGDLIPKSKAYINWQIDNKQYIDTNGSKETPYKCLVSSVSYKIFNENILVFSNNKIVGFFSALIRGDEYVLRYFLPDEDYYSHCLDILMKRFIKSKCTYILTDNENLGKQIHHKFLCIYANKKEQVSLAHSSINYNFTNVKISEQDGHFA</sequence>
<accession>A0A2K9PJL3</accession>
<organism evidence="1 2">
    <name type="scientific">Flavivirga eckloniae</name>
    <dbReference type="NCBI Taxonomy" id="1803846"/>
    <lineage>
        <taxon>Bacteria</taxon>
        <taxon>Pseudomonadati</taxon>
        <taxon>Bacteroidota</taxon>
        <taxon>Flavobacteriia</taxon>
        <taxon>Flavobacteriales</taxon>
        <taxon>Flavobacteriaceae</taxon>
        <taxon>Flavivirga</taxon>
    </lineage>
</organism>
<dbReference type="EMBL" id="CP025791">
    <property type="protein sequence ID" value="AUP77250.1"/>
    <property type="molecule type" value="Genomic_DNA"/>
</dbReference>
<dbReference type="OrthoDB" id="1155965at2"/>
<proteinExistence type="predicted"/>
<dbReference type="AlphaFoldDB" id="A0A2K9PJL3"/>